<feature type="compositionally biased region" description="Low complexity" evidence="1">
    <location>
        <begin position="25"/>
        <end position="38"/>
    </location>
</feature>
<evidence type="ECO:0000313" key="3">
    <source>
        <dbReference type="Proteomes" id="UP001244552"/>
    </source>
</evidence>
<organism evidence="2 3">
    <name type="scientific">Azospirillum picis</name>
    <dbReference type="NCBI Taxonomy" id="488438"/>
    <lineage>
        <taxon>Bacteria</taxon>
        <taxon>Pseudomonadati</taxon>
        <taxon>Pseudomonadota</taxon>
        <taxon>Alphaproteobacteria</taxon>
        <taxon>Rhodospirillales</taxon>
        <taxon>Azospirillaceae</taxon>
        <taxon>Azospirillum</taxon>
    </lineage>
</organism>
<feature type="non-terminal residue" evidence="2">
    <location>
        <position position="606"/>
    </location>
</feature>
<feature type="compositionally biased region" description="Low complexity" evidence="1">
    <location>
        <begin position="356"/>
        <end position="371"/>
    </location>
</feature>
<proteinExistence type="predicted"/>
<accession>A0ABU0MN35</accession>
<evidence type="ECO:0000313" key="2">
    <source>
        <dbReference type="EMBL" id="MDQ0534618.1"/>
    </source>
</evidence>
<feature type="compositionally biased region" description="Low complexity" evidence="1">
    <location>
        <begin position="289"/>
        <end position="316"/>
    </location>
</feature>
<feature type="region of interest" description="Disordered" evidence="1">
    <location>
        <begin position="228"/>
        <end position="410"/>
    </location>
</feature>
<keyword evidence="3" id="KW-1185">Reference proteome</keyword>
<dbReference type="Proteomes" id="UP001244552">
    <property type="component" value="Unassembled WGS sequence"/>
</dbReference>
<dbReference type="EMBL" id="JAUSVU010000013">
    <property type="protein sequence ID" value="MDQ0534618.1"/>
    <property type="molecule type" value="Genomic_DNA"/>
</dbReference>
<feature type="compositionally biased region" description="Polar residues" evidence="1">
    <location>
        <begin position="65"/>
        <end position="82"/>
    </location>
</feature>
<sequence length="606" mass="56528">MAETNTDKASSSATQTAGTPRTDGARAAAESTAAEALAPQRLGALERPNILPTEPRRDIPDALTNLHSGSRSDPTVVTTDPSATGMPTAASEVERMTGTAAGGGMAESGGSIAGGARPWAFAAAAAPGGGSEAAGEVGQPISDGSSGIVLADGAPGATFAQEPLAAIPTAAALPGAGAVPAVPEPATPPATQSAVAAGNADARASTVTARTEAEPDVMSTLMAEAANQGNSATGGGTGTGTGTTTATEGGVSTPSTGTPTTGDPTSQGTPSTSISTGTGQDTSTVIGAPPTSTSPSTPTSTPSVPSSTNDGTAPGNTVGGTTGAPTPAPTSTTPTDGGSTGSGSATGSAGSGSTGNGSSSGSSGSDPSSGGSSTGSGSTGSGSSNTGSTGGSNGGSSGTTPSSTPSVLDVSAGVGAEDTPLALTITLPAATNGSTTILTVEGLPAGASLSAGVDLGNGRWTLSPSDLPGLTLLPPQDYNGTINLAVTAVTTDTTGHQATSSGSLAVSIAATADAPTLSLGSATGSEGHAIALAINAQITSPAAGETLSVVISGVPAGAVLSAGTDNGDGTWTLSAAQLSGLTITPPADFSGTLNLSVTATSSVNGT</sequence>
<feature type="compositionally biased region" description="Gly residues" evidence="1">
    <location>
        <begin position="388"/>
        <end position="397"/>
    </location>
</feature>
<feature type="compositionally biased region" description="Polar residues" evidence="1">
    <location>
        <begin position="7"/>
        <end position="19"/>
    </location>
</feature>
<feature type="compositionally biased region" description="Low complexity" evidence="1">
    <location>
        <begin position="242"/>
        <end position="280"/>
    </location>
</feature>
<comment type="caution">
    <text evidence="2">The sequence shown here is derived from an EMBL/GenBank/DDBJ whole genome shotgun (WGS) entry which is preliminary data.</text>
</comment>
<evidence type="ECO:0000256" key="1">
    <source>
        <dbReference type="SAM" id="MobiDB-lite"/>
    </source>
</evidence>
<evidence type="ECO:0008006" key="4">
    <source>
        <dbReference type="Google" id="ProtNLM"/>
    </source>
</evidence>
<reference evidence="2 3" key="1">
    <citation type="submission" date="2023-07" db="EMBL/GenBank/DDBJ databases">
        <title>Genomic Encyclopedia of Type Strains, Phase IV (KMG-IV): sequencing the most valuable type-strain genomes for metagenomic binning, comparative biology and taxonomic classification.</title>
        <authorList>
            <person name="Goeker M."/>
        </authorList>
    </citation>
    <scope>NUCLEOTIDE SEQUENCE [LARGE SCALE GENOMIC DNA]</scope>
    <source>
        <strain evidence="2 3">DSM 19922</strain>
    </source>
</reference>
<feature type="compositionally biased region" description="Gly residues" evidence="1">
    <location>
        <begin position="232"/>
        <end position="241"/>
    </location>
</feature>
<feature type="region of interest" description="Disordered" evidence="1">
    <location>
        <begin position="1"/>
        <end position="90"/>
    </location>
</feature>
<name>A0ABU0MN35_9PROT</name>
<gene>
    <name evidence="2" type="ORF">QO018_003495</name>
</gene>
<feature type="region of interest" description="Disordered" evidence="1">
    <location>
        <begin position="182"/>
        <end position="214"/>
    </location>
</feature>
<feature type="compositionally biased region" description="Low complexity" evidence="1">
    <location>
        <begin position="323"/>
        <end position="348"/>
    </location>
</feature>
<protein>
    <recommendedName>
        <fullName evidence="4">Bacterial Ig-like domain-containing protein</fullName>
    </recommendedName>
</protein>